<reference evidence="3" key="1">
    <citation type="submission" date="2016-10" db="EMBL/GenBank/DDBJ databases">
        <authorList>
            <person name="Varghese N."/>
            <person name="Submissions S."/>
        </authorList>
    </citation>
    <scope>NUCLEOTIDE SEQUENCE [LARGE SCALE GENOMIC DNA]</scope>
    <source>
        <strain evidence="3">CGMCC 4.3568</strain>
    </source>
</reference>
<evidence type="ECO:0000313" key="2">
    <source>
        <dbReference type="EMBL" id="SFB36203.1"/>
    </source>
</evidence>
<dbReference type="RefSeq" id="WP_091674066.1">
    <property type="nucleotide sequence ID" value="NZ_FOKG01000009.1"/>
</dbReference>
<dbReference type="EMBL" id="FOKG01000009">
    <property type="protein sequence ID" value="SFB36203.1"/>
    <property type="molecule type" value="Genomic_DNA"/>
</dbReference>
<dbReference type="AlphaFoldDB" id="A0A1I1AIP0"/>
<accession>A0A1I1AIP0</accession>
<feature type="chain" id="PRO_5038445222" evidence="1">
    <location>
        <begin position="25"/>
        <end position="289"/>
    </location>
</feature>
<gene>
    <name evidence="2" type="ORF">SAMN05216266_10944</name>
</gene>
<protein>
    <submittedName>
        <fullName evidence="2">Uncharacterized protein</fullName>
    </submittedName>
</protein>
<evidence type="ECO:0000313" key="3">
    <source>
        <dbReference type="Proteomes" id="UP000243799"/>
    </source>
</evidence>
<name>A0A1I1AIP0_9PSEU</name>
<evidence type="ECO:0000256" key="1">
    <source>
        <dbReference type="SAM" id="SignalP"/>
    </source>
</evidence>
<feature type="signal peptide" evidence="1">
    <location>
        <begin position="1"/>
        <end position="24"/>
    </location>
</feature>
<proteinExistence type="predicted"/>
<organism evidence="2 3">
    <name type="scientific">Amycolatopsis marina</name>
    <dbReference type="NCBI Taxonomy" id="490629"/>
    <lineage>
        <taxon>Bacteria</taxon>
        <taxon>Bacillati</taxon>
        <taxon>Actinomycetota</taxon>
        <taxon>Actinomycetes</taxon>
        <taxon>Pseudonocardiales</taxon>
        <taxon>Pseudonocardiaceae</taxon>
        <taxon>Amycolatopsis</taxon>
    </lineage>
</organism>
<sequence length="289" mass="32199">MDRKPRKLLLGVLLCTVPVLPSCAGAPAQDAEVSAAFESRYELPLPFDEYKWSPQDQWLLEQARHRLVKHCVEARGATFTLPEQDGSESRRTTVDNSRRYGVLDPAAVHRFGYHVPTDPASERREAVTERWVAQVGAGEEAAIYGTADDPGCYAAADEKLAATAPAADAEWLGAQSADSVDQSMSTPEVSRTLADWRRCMTEHGFDYADPYAALGDERWNLDAPEVTPLELRAAELDLDCKRSSDLTSAWQQAETSRQERIIDEHADRFERLRVAKRAQLDLARQVLAD</sequence>
<dbReference type="STRING" id="490629.SAMN05216266_10944"/>
<dbReference type="OrthoDB" id="4800194at2"/>
<keyword evidence="1" id="KW-0732">Signal</keyword>
<keyword evidence="3" id="KW-1185">Reference proteome</keyword>
<dbReference type="Proteomes" id="UP000243799">
    <property type="component" value="Unassembled WGS sequence"/>
</dbReference>